<reference evidence="2" key="1">
    <citation type="submission" date="2021-07" db="EMBL/GenBank/DDBJ databases">
        <authorList>
            <person name="Stanton E."/>
        </authorList>
    </citation>
    <scope>NUCLEOTIDE SEQUENCE</scope>
    <source>
        <strain evidence="2">2021EL-01139</strain>
    </source>
</reference>
<comment type="caution">
    <text evidence="2">The sequence shown here is derived from an EMBL/GenBank/DDBJ whole genome shotgun (WGS) entry which is preliminary data.</text>
</comment>
<organism evidence="2 3">
    <name type="scientific">Providencia rettgeri</name>
    <dbReference type="NCBI Taxonomy" id="587"/>
    <lineage>
        <taxon>Bacteria</taxon>
        <taxon>Pseudomonadati</taxon>
        <taxon>Pseudomonadota</taxon>
        <taxon>Gammaproteobacteria</taxon>
        <taxon>Enterobacterales</taxon>
        <taxon>Morganellaceae</taxon>
        <taxon>Providencia</taxon>
    </lineage>
</organism>
<feature type="transmembrane region" description="Helical" evidence="1">
    <location>
        <begin position="6"/>
        <end position="24"/>
    </location>
</feature>
<evidence type="ECO:0000313" key="3">
    <source>
        <dbReference type="Proteomes" id="UP001155882"/>
    </source>
</evidence>
<feature type="transmembrane region" description="Helical" evidence="1">
    <location>
        <begin position="36"/>
        <end position="58"/>
    </location>
</feature>
<dbReference type="RefSeq" id="WP_219197667.1">
    <property type="nucleotide sequence ID" value="NZ_JAHWLI010000020.1"/>
</dbReference>
<dbReference type="AlphaFoldDB" id="A0AAE3CWH7"/>
<sequence>MKTWMIGVFGALVFSMSLIVGNTFDIEILSNVGFSLAWVCIAFYCIISGSLFLALFAFTFGDAEDKERIKEYVLMLNTDNSKTRTIFYLINHVLAIVLLFLSGFIITAVSLAVMCVVSRYLIKVAVRKISCSTVTI</sequence>
<gene>
    <name evidence="2" type="ORF">KYI77_08250</name>
</gene>
<dbReference type="EMBL" id="JAHWLI010000020">
    <property type="protein sequence ID" value="MBW3116445.1"/>
    <property type="molecule type" value="Genomic_DNA"/>
</dbReference>
<evidence type="ECO:0000256" key="1">
    <source>
        <dbReference type="SAM" id="Phobius"/>
    </source>
</evidence>
<evidence type="ECO:0000313" key="2">
    <source>
        <dbReference type="EMBL" id="MBW3116445.1"/>
    </source>
</evidence>
<name>A0AAE3CWH7_PRORE</name>
<protein>
    <submittedName>
        <fullName evidence="2">Uncharacterized protein</fullName>
    </submittedName>
</protein>
<keyword evidence="1" id="KW-0472">Membrane</keyword>
<keyword evidence="1" id="KW-0812">Transmembrane</keyword>
<dbReference type="Proteomes" id="UP001155882">
    <property type="component" value="Unassembled WGS sequence"/>
</dbReference>
<feature type="transmembrane region" description="Helical" evidence="1">
    <location>
        <begin position="86"/>
        <end position="117"/>
    </location>
</feature>
<proteinExistence type="predicted"/>
<keyword evidence="1" id="KW-1133">Transmembrane helix</keyword>
<accession>A0AAE3CWH7</accession>